<dbReference type="Gene3D" id="2.130.10.10">
    <property type="entry name" value="YVTN repeat-like/Quinoprotein amine dehydrogenase"/>
    <property type="match status" value="1"/>
</dbReference>
<organism evidence="2 3">
    <name type="scientific">Meripilus lineatus</name>
    <dbReference type="NCBI Taxonomy" id="2056292"/>
    <lineage>
        <taxon>Eukaryota</taxon>
        <taxon>Fungi</taxon>
        <taxon>Dikarya</taxon>
        <taxon>Basidiomycota</taxon>
        <taxon>Agaricomycotina</taxon>
        <taxon>Agaricomycetes</taxon>
        <taxon>Polyporales</taxon>
        <taxon>Meripilaceae</taxon>
        <taxon>Meripilus</taxon>
    </lineage>
</organism>
<dbReference type="InterPro" id="IPR036322">
    <property type="entry name" value="WD40_repeat_dom_sf"/>
</dbReference>
<protein>
    <submittedName>
        <fullName evidence="2">Uncharacterized protein</fullName>
    </submittedName>
</protein>
<feature type="compositionally biased region" description="Polar residues" evidence="1">
    <location>
        <begin position="135"/>
        <end position="144"/>
    </location>
</feature>
<sequence length="204" mass="22435">MFNPTQPHLLDVNVPITTLSLRTSRTPSEGASTPMKQAETNQKTKFDIDVSGKWLAKGDQDGQISAFDLTSEAGHHILTGVEPDLIFQAHEDAIGSVGFHPIRPLLLSVSGSRHFHGDHDSSDSTDSEGEHEDLQTNVQENQTAEPCVRPRAIRNPLGRIGFTSHDNSAKLWDFTFDRYGGLYEINKSCGAGLEYTPERFGTAM</sequence>
<evidence type="ECO:0000313" key="3">
    <source>
        <dbReference type="Proteomes" id="UP001212997"/>
    </source>
</evidence>
<dbReference type="PANTHER" id="PTHR13211">
    <property type="entry name" value="TELOMERASE CAJAL BODY PROTEIN 1"/>
    <property type="match status" value="1"/>
</dbReference>
<dbReference type="PANTHER" id="PTHR13211:SF0">
    <property type="entry name" value="TELOMERASE CAJAL BODY PROTEIN 1"/>
    <property type="match status" value="1"/>
</dbReference>
<dbReference type="SUPFAM" id="SSF50978">
    <property type="entry name" value="WD40 repeat-like"/>
    <property type="match status" value="1"/>
</dbReference>
<feature type="region of interest" description="Disordered" evidence="1">
    <location>
        <begin position="113"/>
        <end position="150"/>
    </location>
</feature>
<evidence type="ECO:0000256" key="1">
    <source>
        <dbReference type="SAM" id="MobiDB-lite"/>
    </source>
</evidence>
<evidence type="ECO:0000313" key="2">
    <source>
        <dbReference type="EMBL" id="KAJ3478239.1"/>
    </source>
</evidence>
<name>A0AAD5Y9S0_9APHY</name>
<dbReference type="InterPro" id="IPR051150">
    <property type="entry name" value="SWT21/TCAB1_mRNA_Telomere"/>
</dbReference>
<keyword evidence="3" id="KW-1185">Reference proteome</keyword>
<dbReference type="InterPro" id="IPR015943">
    <property type="entry name" value="WD40/YVTN_repeat-like_dom_sf"/>
</dbReference>
<proteinExistence type="predicted"/>
<dbReference type="EMBL" id="JANAWD010000527">
    <property type="protein sequence ID" value="KAJ3478239.1"/>
    <property type="molecule type" value="Genomic_DNA"/>
</dbReference>
<comment type="caution">
    <text evidence="2">The sequence shown here is derived from an EMBL/GenBank/DDBJ whole genome shotgun (WGS) entry which is preliminary data.</text>
</comment>
<reference evidence="2" key="1">
    <citation type="submission" date="2022-07" db="EMBL/GenBank/DDBJ databases">
        <title>Genome Sequence of Physisporinus lineatus.</title>
        <authorList>
            <person name="Buettner E."/>
        </authorList>
    </citation>
    <scope>NUCLEOTIDE SEQUENCE</scope>
    <source>
        <strain evidence="2">VT162</strain>
    </source>
</reference>
<dbReference type="AlphaFoldDB" id="A0AAD5Y9S0"/>
<gene>
    <name evidence="2" type="ORF">NLI96_g9896</name>
</gene>
<accession>A0AAD5Y9S0</accession>
<dbReference type="Proteomes" id="UP001212997">
    <property type="component" value="Unassembled WGS sequence"/>
</dbReference>